<evidence type="ECO:0000256" key="2">
    <source>
        <dbReference type="ARBA" id="ARBA00022737"/>
    </source>
</evidence>
<feature type="domain" description="BTB" evidence="3">
    <location>
        <begin position="37"/>
        <end position="80"/>
    </location>
</feature>
<evidence type="ECO:0000313" key="4">
    <source>
        <dbReference type="EMBL" id="CEK46911.1"/>
    </source>
</evidence>
<dbReference type="PANTHER" id="PTHR45632:SF3">
    <property type="entry name" value="KELCH-LIKE PROTEIN 32"/>
    <property type="match status" value="1"/>
</dbReference>
<proteinExistence type="predicted"/>
<dbReference type="PANTHER" id="PTHR45632">
    <property type="entry name" value="LD33804P"/>
    <property type="match status" value="1"/>
</dbReference>
<evidence type="ECO:0000256" key="1">
    <source>
        <dbReference type="ARBA" id="ARBA00022441"/>
    </source>
</evidence>
<dbReference type="SUPFAM" id="SSF54695">
    <property type="entry name" value="POZ domain"/>
    <property type="match status" value="1"/>
</dbReference>
<dbReference type="InterPro" id="IPR001497">
    <property type="entry name" value="MethylDNA_cys_MeTrfase_AS"/>
</dbReference>
<sequence>MSSYLKPQYQSTMTWAQVAAMNLLQGIQGRLENNQFCDVMIYVDDVEFPCHRIILCAYSDYFQAMFTSGMQEAITQSVKL</sequence>
<dbReference type="PROSITE" id="PS50097">
    <property type="entry name" value="BTB"/>
    <property type="match status" value="1"/>
</dbReference>
<feature type="non-terminal residue" evidence="4">
    <location>
        <position position="80"/>
    </location>
</feature>
<dbReference type="Pfam" id="PF00651">
    <property type="entry name" value="BTB"/>
    <property type="match status" value="1"/>
</dbReference>
<dbReference type="AlphaFoldDB" id="A0A0B6XTV3"/>
<keyword evidence="2" id="KW-0677">Repeat</keyword>
<reference evidence="4" key="1">
    <citation type="submission" date="2014-12" db="EMBL/GenBank/DDBJ databases">
        <title>Insight into the proteome of Arion vulgaris.</title>
        <authorList>
            <person name="Aradska J."/>
            <person name="Bulat T."/>
            <person name="Smidak R."/>
            <person name="Sarate P."/>
            <person name="Gangsoo J."/>
            <person name="Sialana F."/>
            <person name="Bilban M."/>
            <person name="Lubec G."/>
        </authorList>
    </citation>
    <scope>NUCLEOTIDE SEQUENCE</scope>
    <source>
        <tissue evidence="4">Skin</tissue>
    </source>
</reference>
<keyword evidence="1" id="KW-0880">Kelch repeat</keyword>
<dbReference type="CDD" id="cd18186">
    <property type="entry name" value="BTB_POZ_ZBTB_KLHL-like"/>
    <property type="match status" value="1"/>
</dbReference>
<dbReference type="Gene3D" id="3.30.710.10">
    <property type="entry name" value="Potassium Channel Kv1.1, Chain A"/>
    <property type="match status" value="1"/>
</dbReference>
<gene>
    <name evidence="4" type="primary">ORF113</name>
</gene>
<organism evidence="4">
    <name type="scientific">Arion vulgaris</name>
    <dbReference type="NCBI Taxonomy" id="1028688"/>
    <lineage>
        <taxon>Eukaryota</taxon>
        <taxon>Metazoa</taxon>
        <taxon>Spiralia</taxon>
        <taxon>Lophotrochozoa</taxon>
        <taxon>Mollusca</taxon>
        <taxon>Gastropoda</taxon>
        <taxon>Heterobranchia</taxon>
        <taxon>Euthyneura</taxon>
        <taxon>Panpulmonata</taxon>
        <taxon>Eupulmonata</taxon>
        <taxon>Stylommatophora</taxon>
        <taxon>Helicina</taxon>
        <taxon>Arionoidea</taxon>
        <taxon>Arionidae</taxon>
        <taxon>Arion</taxon>
    </lineage>
</organism>
<protein>
    <recommendedName>
        <fullName evidence="3">BTB domain-containing protein</fullName>
    </recommendedName>
</protein>
<evidence type="ECO:0000259" key="3">
    <source>
        <dbReference type="PROSITE" id="PS50097"/>
    </source>
</evidence>
<dbReference type="PROSITE" id="PS00374">
    <property type="entry name" value="MGMT"/>
    <property type="match status" value="1"/>
</dbReference>
<name>A0A0B6XTV3_9EUPU</name>
<dbReference type="InterPro" id="IPR011333">
    <property type="entry name" value="SKP1/BTB/POZ_sf"/>
</dbReference>
<dbReference type="GO" id="GO:0003908">
    <property type="term" value="F:methylated-DNA-[protein]-cysteine S-methyltransferase activity"/>
    <property type="evidence" value="ECO:0007669"/>
    <property type="project" value="InterPro"/>
</dbReference>
<dbReference type="InterPro" id="IPR000210">
    <property type="entry name" value="BTB/POZ_dom"/>
</dbReference>
<accession>A0A0B6XTV3</accession>
<dbReference type="GO" id="GO:0006281">
    <property type="term" value="P:DNA repair"/>
    <property type="evidence" value="ECO:0007669"/>
    <property type="project" value="InterPro"/>
</dbReference>
<dbReference type="EMBL" id="HACG01000046">
    <property type="protein sequence ID" value="CEK46911.1"/>
    <property type="molecule type" value="Transcribed_RNA"/>
</dbReference>